<evidence type="ECO:0000313" key="2">
    <source>
        <dbReference type="EMBL" id="URD90421.1"/>
    </source>
</evidence>
<sequence>MARDDGFPLKVVSSWHHQNSITVELSRRSYPRLDAEQKWSPLQEWKTKSQCLLKHSMVERAVLRRRNRGTWLDKHIAKWGKAIGPRLAVVPPTFLTLGSTVCVFYDPYSSRFVLLLCNLGIILGLAILRGNFGKGATLREIDPSRVSFPAVDLEDLALEVLLIP</sequence>
<keyword evidence="1" id="KW-0472">Membrane</keyword>
<keyword evidence="1" id="KW-1133">Transmembrane helix</keyword>
<dbReference type="Proteomes" id="UP001055439">
    <property type="component" value="Chromosome 2"/>
</dbReference>
<proteinExistence type="predicted"/>
<accession>A0A9E7JRW0</accession>
<evidence type="ECO:0000313" key="3">
    <source>
        <dbReference type="Proteomes" id="UP001055439"/>
    </source>
</evidence>
<evidence type="ECO:0000256" key="1">
    <source>
        <dbReference type="SAM" id="Phobius"/>
    </source>
</evidence>
<reference evidence="2" key="1">
    <citation type="submission" date="2022-05" db="EMBL/GenBank/DDBJ databases">
        <title>The Musa troglodytarum L. genome provides insights into the mechanism of non-climacteric behaviour and enrichment of carotenoids.</title>
        <authorList>
            <person name="Wang J."/>
        </authorList>
    </citation>
    <scope>NUCLEOTIDE SEQUENCE</scope>
    <source>
        <tissue evidence="2">Leaf</tissue>
    </source>
</reference>
<organism evidence="2 3">
    <name type="scientific">Musa troglodytarum</name>
    <name type="common">fe'i banana</name>
    <dbReference type="NCBI Taxonomy" id="320322"/>
    <lineage>
        <taxon>Eukaryota</taxon>
        <taxon>Viridiplantae</taxon>
        <taxon>Streptophyta</taxon>
        <taxon>Embryophyta</taxon>
        <taxon>Tracheophyta</taxon>
        <taxon>Spermatophyta</taxon>
        <taxon>Magnoliopsida</taxon>
        <taxon>Liliopsida</taxon>
        <taxon>Zingiberales</taxon>
        <taxon>Musaceae</taxon>
        <taxon>Musa</taxon>
    </lineage>
</organism>
<dbReference type="EMBL" id="CP097504">
    <property type="protein sequence ID" value="URD90421.1"/>
    <property type="molecule type" value="Genomic_DNA"/>
</dbReference>
<keyword evidence="3" id="KW-1185">Reference proteome</keyword>
<dbReference type="AlphaFoldDB" id="A0A9E7JRW0"/>
<feature type="transmembrane region" description="Helical" evidence="1">
    <location>
        <begin position="112"/>
        <end position="132"/>
    </location>
</feature>
<name>A0A9E7JRW0_9LILI</name>
<protein>
    <submittedName>
        <fullName evidence="2">Uncharacterized protein</fullName>
    </submittedName>
</protein>
<feature type="transmembrane region" description="Helical" evidence="1">
    <location>
        <begin position="87"/>
        <end position="106"/>
    </location>
</feature>
<gene>
    <name evidence="2" type="ORF">MUK42_10747</name>
</gene>
<keyword evidence="1" id="KW-0812">Transmembrane</keyword>